<gene>
    <name evidence="5" type="ORF">PoB_006539000</name>
</gene>
<organism evidence="5 6">
    <name type="scientific">Plakobranchus ocellatus</name>
    <dbReference type="NCBI Taxonomy" id="259542"/>
    <lineage>
        <taxon>Eukaryota</taxon>
        <taxon>Metazoa</taxon>
        <taxon>Spiralia</taxon>
        <taxon>Lophotrochozoa</taxon>
        <taxon>Mollusca</taxon>
        <taxon>Gastropoda</taxon>
        <taxon>Heterobranchia</taxon>
        <taxon>Euthyneura</taxon>
        <taxon>Panpulmonata</taxon>
        <taxon>Sacoglossa</taxon>
        <taxon>Placobranchoidea</taxon>
        <taxon>Plakobranchidae</taxon>
        <taxon>Plakobranchus</taxon>
    </lineage>
</organism>
<feature type="compositionally biased region" description="Polar residues" evidence="3">
    <location>
        <begin position="593"/>
        <end position="610"/>
    </location>
</feature>
<dbReference type="SMART" id="SM00225">
    <property type="entry name" value="BTB"/>
    <property type="match status" value="1"/>
</dbReference>
<dbReference type="SUPFAM" id="SSF54695">
    <property type="entry name" value="POZ domain"/>
    <property type="match status" value="1"/>
</dbReference>
<dbReference type="PROSITE" id="PS50097">
    <property type="entry name" value="BTB"/>
    <property type="match status" value="1"/>
</dbReference>
<dbReference type="InterPro" id="IPR015915">
    <property type="entry name" value="Kelch-typ_b-propeller"/>
</dbReference>
<dbReference type="InterPro" id="IPR000210">
    <property type="entry name" value="BTB/POZ_dom"/>
</dbReference>
<dbReference type="SUPFAM" id="SSF117281">
    <property type="entry name" value="Kelch motif"/>
    <property type="match status" value="1"/>
</dbReference>
<dbReference type="Pfam" id="PF07707">
    <property type="entry name" value="BACK"/>
    <property type="match status" value="1"/>
</dbReference>
<reference evidence="5 6" key="1">
    <citation type="journal article" date="2021" name="Elife">
        <title>Chloroplast acquisition without the gene transfer in kleptoplastic sea slugs, Plakobranchus ocellatus.</title>
        <authorList>
            <person name="Maeda T."/>
            <person name="Takahashi S."/>
            <person name="Yoshida T."/>
            <person name="Shimamura S."/>
            <person name="Takaki Y."/>
            <person name="Nagai Y."/>
            <person name="Toyoda A."/>
            <person name="Suzuki Y."/>
            <person name="Arimoto A."/>
            <person name="Ishii H."/>
            <person name="Satoh N."/>
            <person name="Nishiyama T."/>
            <person name="Hasebe M."/>
            <person name="Maruyama T."/>
            <person name="Minagawa J."/>
            <person name="Obokata J."/>
            <person name="Shigenobu S."/>
        </authorList>
    </citation>
    <scope>NUCLEOTIDE SEQUENCE [LARGE SCALE GENOMIC DNA]</scope>
</reference>
<comment type="caution">
    <text evidence="5">The sequence shown here is derived from an EMBL/GenBank/DDBJ whole genome shotgun (WGS) entry which is preliminary data.</text>
</comment>
<proteinExistence type="predicted"/>
<dbReference type="EMBL" id="BLXT01007365">
    <property type="protein sequence ID" value="GFO38885.1"/>
    <property type="molecule type" value="Genomic_DNA"/>
</dbReference>
<name>A0AAV4D447_9GAST</name>
<dbReference type="SMART" id="SM00875">
    <property type="entry name" value="BACK"/>
    <property type="match status" value="1"/>
</dbReference>
<accession>A0AAV4D447</accession>
<evidence type="ECO:0000313" key="5">
    <source>
        <dbReference type="EMBL" id="GFO38885.1"/>
    </source>
</evidence>
<evidence type="ECO:0000256" key="2">
    <source>
        <dbReference type="ARBA" id="ARBA00022737"/>
    </source>
</evidence>
<evidence type="ECO:0000256" key="1">
    <source>
        <dbReference type="ARBA" id="ARBA00022441"/>
    </source>
</evidence>
<protein>
    <submittedName>
        <fullName evidence="5">Kelch-like protein 25</fullName>
    </submittedName>
</protein>
<evidence type="ECO:0000259" key="4">
    <source>
        <dbReference type="PROSITE" id="PS50097"/>
    </source>
</evidence>
<dbReference type="PANTHER" id="PTHR24412">
    <property type="entry name" value="KELCH PROTEIN"/>
    <property type="match status" value="1"/>
</dbReference>
<dbReference type="Proteomes" id="UP000735302">
    <property type="component" value="Unassembled WGS sequence"/>
</dbReference>
<dbReference type="PANTHER" id="PTHR24412:SF489">
    <property type="entry name" value="RING FINGER DOMAIN AND KELCH REPEAT-CONTAINING PROTEIN DDB_G0271372"/>
    <property type="match status" value="1"/>
</dbReference>
<keyword evidence="6" id="KW-1185">Reference proteome</keyword>
<feature type="region of interest" description="Disordered" evidence="3">
    <location>
        <begin position="593"/>
        <end position="616"/>
    </location>
</feature>
<keyword evidence="2" id="KW-0677">Repeat</keyword>
<evidence type="ECO:0000256" key="3">
    <source>
        <dbReference type="SAM" id="MobiDB-lite"/>
    </source>
</evidence>
<dbReference type="InterPro" id="IPR011333">
    <property type="entry name" value="SKP1/BTB/POZ_sf"/>
</dbReference>
<feature type="domain" description="BTB" evidence="4">
    <location>
        <begin position="25"/>
        <end position="93"/>
    </location>
</feature>
<dbReference type="Pfam" id="PF00651">
    <property type="entry name" value="BTB"/>
    <property type="match status" value="1"/>
</dbReference>
<dbReference type="AlphaFoldDB" id="A0AAV4D447"/>
<dbReference type="Gene3D" id="1.25.40.420">
    <property type="match status" value="1"/>
</dbReference>
<feature type="region of interest" description="Disordered" evidence="3">
    <location>
        <begin position="233"/>
        <end position="256"/>
    </location>
</feature>
<dbReference type="CDD" id="cd18186">
    <property type="entry name" value="BTB_POZ_ZBTB_KLHL-like"/>
    <property type="match status" value="1"/>
</dbReference>
<dbReference type="Gene3D" id="3.30.710.10">
    <property type="entry name" value="Potassium Channel Kv1.1, Chain A"/>
    <property type="match status" value="1"/>
</dbReference>
<evidence type="ECO:0000313" key="6">
    <source>
        <dbReference type="Proteomes" id="UP000735302"/>
    </source>
</evidence>
<dbReference type="InterPro" id="IPR011705">
    <property type="entry name" value="BACK"/>
</dbReference>
<keyword evidence="1" id="KW-0880">Kelch repeat</keyword>
<sequence length="658" mass="74855">MSSSDKYINYILPGMKKQLQIKPYEDVTIKVENETFPCHRFILSANSGFFEAMFRSGMREALDGQVELKKNISAETFRMIRDYIYFGTDILTEENVMQVWHASNQLQIEFLYESCNQLLKKILSKENCIDIYINSKLLNSTALSDLAIKQVVVKFESLAKTEAILRLDGWDMEKLVKDDNLKVESEDIVVKTILRWVKYEGPTKSETPQNDNSPDYSEYSVLDVEKDLNEGSTEIYDTSSDDKKLPSTRKSNQKSIQSLCPNERESWLARLLAACRMCLISGNTLMDLIADPIVINNSEAFEIVKNVLSYRLQHERRDNYCPNTAVYRNNHKWRNVLYISIMAKTHRERMPKLLYACDVSGEWQSLKMSGDSGIYSVDEEVDENTESSECNAVVCDGDIFITSMDGSMRCYRYKPQTKEQWELDALDTTESNHGLVSCKGSVYVIASTSIKKFNAYAEKNEPGMGEWLTVRELKHNLVDIIAAVLNNKIVILGKTIESGTEESKTLIQYFDPQDLTITLFQSKAITVPKKRVFVSHWSGLFLLEDDGNLWHLKDKGSPDGVTISNCGQIWDGKVNLKSAAIFKDELVVLENPSSPAPNTFSSVPRSNQANHEPARDERVEVVQLESSLKNVFKRVHVLKSEGSSFLIGVLPSRFFSTR</sequence>
<dbReference type="Gene3D" id="2.120.10.80">
    <property type="entry name" value="Kelch-type beta propeller"/>
    <property type="match status" value="1"/>
</dbReference>